<evidence type="ECO:0000256" key="9">
    <source>
        <dbReference type="ARBA" id="ARBA00022837"/>
    </source>
</evidence>
<keyword evidence="8 13" id="KW-0720">Serine protease</keyword>
<feature type="domain" description="Peptidase S1" evidence="15">
    <location>
        <begin position="30"/>
        <end position="265"/>
    </location>
</feature>
<evidence type="ECO:0000256" key="1">
    <source>
        <dbReference type="ARBA" id="ARBA00001913"/>
    </source>
</evidence>
<keyword evidence="9" id="KW-0106">Calcium</keyword>
<gene>
    <name evidence="16" type="primary">LOC103189977</name>
</gene>
<keyword evidence="3" id="KW-0964">Secreted</keyword>
<keyword evidence="4 13" id="KW-0645">Protease</keyword>
<reference evidence="16" key="5">
    <citation type="submission" date="2025-09" db="UniProtKB">
        <authorList>
            <consortium name="Ensembl"/>
        </authorList>
    </citation>
    <scope>IDENTIFICATION</scope>
</reference>
<sequence>VKRFETSNARIIIIIISSMTTGYCAEDERVVGGVEVQRNSWPWQASVQGWISYWYHTCGGSLIRPRWVLTAGHCVREGRTYRVALGDHNIYEDDGTEQYIFVQSFIVHDGWTGELSIGNDIALLYLEQDAVLNSYVQLGALPAAGVTLPNNYPCYVTGWGLTQDGGSVTSILREAAILVVSYEVCTTNDWWGSYVNEKMVCAGGDGIVAGCQGDSGGPLNCESDGTFYIHGATSFISAAGCDTYMKPTVWTRVSYYIDWINQVSCCHFLVANHYY</sequence>
<evidence type="ECO:0000256" key="8">
    <source>
        <dbReference type="ARBA" id="ARBA00022825"/>
    </source>
</evidence>
<keyword evidence="10" id="KW-1015">Disulfide bond</keyword>
<dbReference type="InterPro" id="IPR018114">
    <property type="entry name" value="TRYPSIN_HIS"/>
</dbReference>
<keyword evidence="6 14" id="KW-0732">Signal</keyword>
<dbReference type="Gene3D" id="2.40.10.10">
    <property type="entry name" value="Trypsin-like serine proteases"/>
    <property type="match status" value="2"/>
</dbReference>
<reference evidence="17" key="1">
    <citation type="journal article" date="2006" name="Science">
        <title>Ancient noncoding elements conserved in the human genome.</title>
        <authorList>
            <person name="Venkatesh B."/>
            <person name="Kirkness E.F."/>
            <person name="Loh Y.H."/>
            <person name="Halpern A.L."/>
            <person name="Lee A.P."/>
            <person name="Johnson J."/>
            <person name="Dandona N."/>
            <person name="Viswanathan L.D."/>
            <person name="Tay A."/>
            <person name="Venter J.C."/>
            <person name="Strausberg R.L."/>
            <person name="Brenner S."/>
        </authorList>
    </citation>
    <scope>NUCLEOTIDE SEQUENCE [LARGE SCALE GENOMIC DNA]</scope>
</reference>
<dbReference type="InterPro" id="IPR033116">
    <property type="entry name" value="TRYPSIN_SER"/>
</dbReference>
<reference evidence="17" key="2">
    <citation type="journal article" date="2007" name="PLoS Biol.">
        <title>Survey sequencing and comparative analysis of the elephant shark (Callorhinchus milii) genome.</title>
        <authorList>
            <person name="Venkatesh B."/>
            <person name="Kirkness E.F."/>
            <person name="Loh Y.H."/>
            <person name="Halpern A.L."/>
            <person name="Lee A.P."/>
            <person name="Johnson J."/>
            <person name="Dandona N."/>
            <person name="Viswanathan L.D."/>
            <person name="Tay A."/>
            <person name="Venter J.C."/>
            <person name="Strausberg R.L."/>
            <person name="Brenner S."/>
        </authorList>
    </citation>
    <scope>NUCLEOTIDE SEQUENCE [LARGE SCALE GENOMIC DNA]</scope>
</reference>
<reference evidence="17" key="3">
    <citation type="journal article" date="2014" name="Nature">
        <title>Elephant shark genome provides unique insights into gnathostome evolution.</title>
        <authorList>
            <consortium name="International Elephant Shark Genome Sequencing Consortium"/>
            <person name="Venkatesh B."/>
            <person name="Lee A.P."/>
            <person name="Ravi V."/>
            <person name="Maurya A.K."/>
            <person name="Lian M.M."/>
            <person name="Swann J.B."/>
            <person name="Ohta Y."/>
            <person name="Flajnik M.F."/>
            <person name="Sutoh Y."/>
            <person name="Kasahara M."/>
            <person name="Hoon S."/>
            <person name="Gangu V."/>
            <person name="Roy S.W."/>
            <person name="Irimia M."/>
            <person name="Korzh V."/>
            <person name="Kondrychyn I."/>
            <person name="Lim Z.W."/>
            <person name="Tay B.H."/>
            <person name="Tohari S."/>
            <person name="Kong K.W."/>
            <person name="Ho S."/>
            <person name="Lorente-Galdos B."/>
            <person name="Quilez J."/>
            <person name="Marques-Bonet T."/>
            <person name="Raney B.J."/>
            <person name="Ingham P.W."/>
            <person name="Tay A."/>
            <person name="Hillier L.W."/>
            <person name="Minx P."/>
            <person name="Boehm T."/>
            <person name="Wilson R.K."/>
            <person name="Brenner S."/>
            <person name="Warren W.C."/>
        </authorList>
    </citation>
    <scope>NUCLEOTIDE SEQUENCE [LARGE SCALE GENOMIC DNA]</scope>
</reference>
<dbReference type="PRINTS" id="PR00722">
    <property type="entry name" value="CHYMOTRYPSIN"/>
</dbReference>
<evidence type="ECO:0000256" key="13">
    <source>
        <dbReference type="RuleBase" id="RU363034"/>
    </source>
</evidence>
<dbReference type="GO" id="GO:0005615">
    <property type="term" value="C:extracellular space"/>
    <property type="evidence" value="ECO:0007669"/>
    <property type="project" value="TreeGrafter"/>
</dbReference>
<evidence type="ECO:0000256" key="10">
    <source>
        <dbReference type="ARBA" id="ARBA00023157"/>
    </source>
</evidence>
<dbReference type="GeneTree" id="ENSGT01030000234528"/>
<dbReference type="PROSITE" id="PS50240">
    <property type="entry name" value="TRYPSIN_DOM"/>
    <property type="match status" value="1"/>
</dbReference>
<dbReference type="InterPro" id="IPR001314">
    <property type="entry name" value="Peptidase_S1A"/>
</dbReference>
<dbReference type="Pfam" id="PF00089">
    <property type="entry name" value="Trypsin"/>
    <property type="match status" value="1"/>
</dbReference>
<dbReference type="PROSITE" id="PS00135">
    <property type="entry name" value="TRYPSIN_SER"/>
    <property type="match status" value="1"/>
</dbReference>
<organism evidence="16 17">
    <name type="scientific">Callorhinchus milii</name>
    <name type="common">Ghost shark</name>
    <dbReference type="NCBI Taxonomy" id="7868"/>
    <lineage>
        <taxon>Eukaryota</taxon>
        <taxon>Metazoa</taxon>
        <taxon>Chordata</taxon>
        <taxon>Craniata</taxon>
        <taxon>Vertebrata</taxon>
        <taxon>Chondrichthyes</taxon>
        <taxon>Holocephali</taxon>
        <taxon>Chimaeriformes</taxon>
        <taxon>Callorhinchidae</taxon>
        <taxon>Callorhinchus</taxon>
    </lineage>
</organism>
<feature type="chain" id="PRO_5021503137" description="pancreatic elastase" evidence="14">
    <location>
        <begin position="25"/>
        <end position="275"/>
    </location>
</feature>
<comment type="catalytic activity">
    <reaction evidence="11">
        <text>Hydrolysis of proteins, including elastin. Preferential cleavage: Ala-|-Xaa.</text>
        <dbReference type="EC" id="3.4.21.36"/>
    </reaction>
</comment>
<evidence type="ECO:0000256" key="14">
    <source>
        <dbReference type="SAM" id="SignalP"/>
    </source>
</evidence>
<dbReference type="STRING" id="7868.ENSCMIP00000029730"/>
<reference evidence="16" key="4">
    <citation type="submission" date="2025-08" db="UniProtKB">
        <authorList>
            <consortium name="Ensembl"/>
        </authorList>
    </citation>
    <scope>IDENTIFICATION</scope>
</reference>
<evidence type="ECO:0000256" key="7">
    <source>
        <dbReference type="ARBA" id="ARBA00022801"/>
    </source>
</evidence>
<comment type="cofactor">
    <cofactor evidence="1">
        <name>Ca(2+)</name>
        <dbReference type="ChEBI" id="CHEBI:29108"/>
    </cofactor>
</comment>
<evidence type="ECO:0000256" key="4">
    <source>
        <dbReference type="ARBA" id="ARBA00022670"/>
    </source>
</evidence>
<keyword evidence="7 13" id="KW-0378">Hydrolase</keyword>
<dbReference type="EC" id="3.4.21.36" evidence="12"/>
<evidence type="ECO:0000313" key="16">
    <source>
        <dbReference type="Ensembl" id="ENSCMIP00000029730.1"/>
    </source>
</evidence>
<evidence type="ECO:0000256" key="12">
    <source>
        <dbReference type="ARBA" id="ARBA00039015"/>
    </source>
</evidence>
<dbReference type="InterPro" id="IPR043504">
    <property type="entry name" value="Peptidase_S1_PA_chymotrypsin"/>
</dbReference>
<dbReference type="InterPro" id="IPR009003">
    <property type="entry name" value="Peptidase_S1_PA"/>
</dbReference>
<evidence type="ECO:0000256" key="2">
    <source>
        <dbReference type="ARBA" id="ARBA00004613"/>
    </source>
</evidence>
<dbReference type="GO" id="GO:0046872">
    <property type="term" value="F:metal ion binding"/>
    <property type="evidence" value="ECO:0007669"/>
    <property type="project" value="UniProtKB-KW"/>
</dbReference>
<dbReference type="Ensembl" id="ENSCMIT00000030196.1">
    <property type="protein sequence ID" value="ENSCMIP00000029730.1"/>
    <property type="gene ID" value="ENSCMIG00000012829.1"/>
</dbReference>
<dbReference type="InterPro" id="IPR050850">
    <property type="entry name" value="Peptidase_S1_Elastase_sf"/>
</dbReference>
<dbReference type="Proteomes" id="UP000314986">
    <property type="component" value="Unassembled WGS sequence"/>
</dbReference>
<dbReference type="InParanoid" id="A0A4W3JBJ6"/>
<evidence type="ECO:0000256" key="5">
    <source>
        <dbReference type="ARBA" id="ARBA00022723"/>
    </source>
</evidence>
<evidence type="ECO:0000256" key="6">
    <source>
        <dbReference type="ARBA" id="ARBA00022729"/>
    </source>
</evidence>
<dbReference type="PANTHER" id="PTHR24257:SF0">
    <property type="entry name" value="CHYMOTRYPSIN-LIKE ELASTASE FAMILY MEMBER 1"/>
    <property type="match status" value="1"/>
</dbReference>
<dbReference type="SMART" id="SM00020">
    <property type="entry name" value="Tryp_SPc"/>
    <property type="match status" value="1"/>
</dbReference>
<evidence type="ECO:0000256" key="3">
    <source>
        <dbReference type="ARBA" id="ARBA00022525"/>
    </source>
</evidence>
<accession>A0A4W3JBJ6</accession>
<dbReference type="FunFam" id="2.40.10.10:FF:000120">
    <property type="entry name" value="Putative serine protease"/>
    <property type="match status" value="1"/>
</dbReference>
<dbReference type="InterPro" id="IPR001254">
    <property type="entry name" value="Trypsin_dom"/>
</dbReference>
<name>A0A4W3JBJ6_CALMI</name>
<evidence type="ECO:0000259" key="15">
    <source>
        <dbReference type="PROSITE" id="PS50240"/>
    </source>
</evidence>
<keyword evidence="5" id="KW-0479">Metal-binding</keyword>
<dbReference type="PANTHER" id="PTHR24257">
    <property type="entry name" value="CHYMOTRYPSIN-LIKE ELASTASE FAMILY MEMBER"/>
    <property type="match status" value="1"/>
</dbReference>
<comment type="subcellular location">
    <subcellularLocation>
        <location evidence="2">Secreted</location>
    </subcellularLocation>
</comment>
<dbReference type="OMA" id="GWINNNI"/>
<protein>
    <recommendedName>
        <fullName evidence="12">pancreatic elastase</fullName>
        <ecNumber evidence="12">3.4.21.36</ecNumber>
    </recommendedName>
</protein>
<dbReference type="CDD" id="cd00190">
    <property type="entry name" value="Tryp_SPc"/>
    <property type="match status" value="1"/>
</dbReference>
<dbReference type="AlphaFoldDB" id="A0A4W3JBJ6"/>
<dbReference type="GO" id="GO:0006508">
    <property type="term" value="P:proteolysis"/>
    <property type="evidence" value="ECO:0007669"/>
    <property type="project" value="UniProtKB-KW"/>
</dbReference>
<feature type="signal peptide" evidence="14">
    <location>
        <begin position="1"/>
        <end position="24"/>
    </location>
</feature>
<dbReference type="SUPFAM" id="SSF50494">
    <property type="entry name" value="Trypsin-like serine proteases"/>
    <property type="match status" value="1"/>
</dbReference>
<dbReference type="PROSITE" id="PS00134">
    <property type="entry name" value="TRYPSIN_HIS"/>
    <property type="match status" value="1"/>
</dbReference>
<evidence type="ECO:0000313" key="17">
    <source>
        <dbReference type="Proteomes" id="UP000314986"/>
    </source>
</evidence>
<dbReference type="GO" id="GO:0004252">
    <property type="term" value="F:serine-type endopeptidase activity"/>
    <property type="evidence" value="ECO:0007669"/>
    <property type="project" value="UniProtKB-EC"/>
</dbReference>
<proteinExistence type="predicted"/>
<keyword evidence="17" id="KW-1185">Reference proteome</keyword>
<evidence type="ECO:0000256" key="11">
    <source>
        <dbReference type="ARBA" id="ARBA00036864"/>
    </source>
</evidence>